<evidence type="ECO:0000313" key="2">
    <source>
        <dbReference type="EMBL" id="KRY87927.1"/>
    </source>
</evidence>
<gene>
    <name evidence="2" type="ORF">T4D_15728</name>
</gene>
<protein>
    <submittedName>
        <fullName evidence="2">Uncharacterized protein</fullName>
    </submittedName>
</protein>
<comment type="caution">
    <text evidence="2">The sequence shown here is derived from an EMBL/GenBank/DDBJ whole genome shotgun (WGS) entry which is preliminary data.</text>
</comment>
<name>A0A0V1FPH2_TRIPS</name>
<accession>A0A0V1FPH2</accession>
<feature type="region of interest" description="Disordered" evidence="1">
    <location>
        <begin position="78"/>
        <end position="118"/>
    </location>
</feature>
<feature type="compositionally biased region" description="Basic residues" evidence="1">
    <location>
        <begin position="108"/>
        <end position="118"/>
    </location>
</feature>
<proteinExistence type="predicted"/>
<keyword evidence="3" id="KW-1185">Reference proteome</keyword>
<dbReference type="Proteomes" id="UP000054995">
    <property type="component" value="Unassembled WGS sequence"/>
</dbReference>
<feature type="region of interest" description="Disordered" evidence="1">
    <location>
        <begin position="1"/>
        <end position="47"/>
    </location>
</feature>
<reference evidence="2 3" key="1">
    <citation type="submission" date="2015-01" db="EMBL/GenBank/DDBJ databases">
        <title>Evolution of Trichinella species and genotypes.</title>
        <authorList>
            <person name="Korhonen P.K."/>
            <person name="Edoardo P."/>
            <person name="Giuseppe L.R."/>
            <person name="Gasser R.B."/>
        </authorList>
    </citation>
    <scope>NUCLEOTIDE SEQUENCE [LARGE SCALE GENOMIC DNA]</scope>
    <source>
        <strain evidence="2">ISS470</strain>
    </source>
</reference>
<evidence type="ECO:0000256" key="1">
    <source>
        <dbReference type="SAM" id="MobiDB-lite"/>
    </source>
</evidence>
<sequence>MSGGSGYSKPARTRQKPPIDTGVSSPSVDRSRGRSPVGVTNEPARESEEILSSVICMKKENFITPIQVETSDRCLKPFERRNNTQKPENQCRKRVSNNALSQTEKATCKTKTKYKKNP</sequence>
<organism evidence="2 3">
    <name type="scientific">Trichinella pseudospiralis</name>
    <name type="common">Parasitic roundworm</name>
    <dbReference type="NCBI Taxonomy" id="6337"/>
    <lineage>
        <taxon>Eukaryota</taxon>
        <taxon>Metazoa</taxon>
        <taxon>Ecdysozoa</taxon>
        <taxon>Nematoda</taxon>
        <taxon>Enoplea</taxon>
        <taxon>Dorylaimia</taxon>
        <taxon>Trichinellida</taxon>
        <taxon>Trichinellidae</taxon>
        <taxon>Trichinella</taxon>
    </lineage>
</organism>
<dbReference type="AlphaFoldDB" id="A0A0V1FPH2"/>
<dbReference type="EMBL" id="JYDT01000048">
    <property type="protein sequence ID" value="KRY87927.1"/>
    <property type="molecule type" value="Genomic_DNA"/>
</dbReference>
<evidence type="ECO:0000313" key="3">
    <source>
        <dbReference type="Proteomes" id="UP000054995"/>
    </source>
</evidence>